<protein>
    <recommendedName>
        <fullName evidence="3">CR-type domain-containing protein</fullName>
    </recommendedName>
</protein>
<accession>A0A193FU85</accession>
<sequence>MTIDIQRFCAQQDDAREWLHKPWLEDCNTVATNGHIAIVLRTPIVGAVNAEPGPGMRGAVQRLIDQTAGHHLHAALNDVRIVKYDCPYCQGGGFVSCEKCKPCGGEGEFKDADGWHICEECEGDGILTLPRQATDPDAQRCYSCCGTGHEWRSSTMVSHVNLANRYLSMLQDLPNCVLALPSDPDQAVRFDFDGGTGVLMPMRV</sequence>
<gene>
    <name evidence="1" type="ORF">BAU08_05705</name>
</gene>
<dbReference type="STRING" id="463025.BAU08_05705"/>
<organism evidence="1 2">
    <name type="scientific">Bordetella bronchialis</name>
    <dbReference type="NCBI Taxonomy" id="463025"/>
    <lineage>
        <taxon>Bacteria</taxon>
        <taxon>Pseudomonadati</taxon>
        <taxon>Pseudomonadota</taxon>
        <taxon>Betaproteobacteria</taxon>
        <taxon>Burkholderiales</taxon>
        <taxon>Alcaligenaceae</taxon>
        <taxon>Bordetella</taxon>
    </lineage>
</organism>
<dbReference type="RefSeq" id="WP_066668467.1">
    <property type="nucleotide sequence ID" value="NZ_CP016171.1"/>
</dbReference>
<evidence type="ECO:0008006" key="3">
    <source>
        <dbReference type="Google" id="ProtNLM"/>
    </source>
</evidence>
<proteinExistence type="predicted"/>
<dbReference type="AlphaFoldDB" id="A0A193FU85"/>
<reference evidence="1 2" key="1">
    <citation type="submission" date="2016-06" db="EMBL/GenBank/DDBJ databases">
        <title>Complete genome sequences of Bordetella bronchialis and Bordetella flabilis.</title>
        <authorList>
            <person name="LiPuma J.J."/>
            <person name="Spilker T."/>
        </authorList>
    </citation>
    <scope>NUCLEOTIDE SEQUENCE [LARGE SCALE GENOMIC DNA]</scope>
    <source>
        <strain evidence="1 2">AU17976</strain>
    </source>
</reference>
<dbReference type="EMBL" id="CP016171">
    <property type="protein sequence ID" value="ANN70893.1"/>
    <property type="molecule type" value="Genomic_DNA"/>
</dbReference>
<name>A0A193FU85_9BORD</name>
<dbReference type="Proteomes" id="UP000092213">
    <property type="component" value="Chromosome"/>
</dbReference>
<evidence type="ECO:0000313" key="2">
    <source>
        <dbReference type="Proteomes" id="UP000092213"/>
    </source>
</evidence>
<evidence type="ECO:0000313" key="1">
    <source>
        <dbReference type="EMBL" id="ANN70893.1"/>
    </source>
</evidence>
<dbReference type="SUPFAM" id="SSF57938">
    <property type="entry name" value="DnaJ/Hsp40 cysteine-rich domain"/>
    <property type="match status" value="1"/>
</dbReference>
<dbReference type="InterPro" id="IPR036410">
    <property type="entry name" value="HSP_DnaJ_Cys-rich_dom_sf"/>
</dbReference>